<reference evidence="8" key="1">
    <citation type="journal article" date="2019" name="Int. J. Syst. Evol. Microbiol.">
        <title>The Global Catalogue of Microorganisms (GCM) 10K type strain sequencing project: providing services to taxonomists for standard genome sequencing and annotation.</title>
        <authorList>
            <consortium name="The Broad Institute Genomics Platform"/>
            <consortium name="The Broad Institute Genome Sequencing Center for Infectious Disease"/>
            <person name="Wu L."/>
            <person name="Ma J."/>
        </authorList>
    </citation>
    <scope>NUCLEOTIDE SEQUENCE [LARGE SCALE GENOMIC DNA]</scope>
    <source>
        <strain evidence="8">CGMCC 1.7003</strain>
    </source>
</reference>
<comment type="pathway">
    <text evidence="5">Cofactor biosynthesis; coenzyme A biosynthesis; CoA from (R)-pantothenate: step 5/5.</text>
</comment>
<dbReference type="EMBL" id="BNAO01000006">
    <property type="protein sequence ID" value="GHG72212.1"/>
    <property type="molecule type" value="Genomic_DNA"/>
</dbReference>
<sequence length="211" mass="23249">MIIADNLSLLIGLTGGIGSGKSTVADQFAKLGASYVDADMVAREVVAPGTSCLAAIEAKFGSVILQQDGQLDRAALRQLIFQDLSAKQWLESLLHPAIRQQMLQQLRNSQTPYTLLVAPLLLENGLDKLVQRVLVIDVSEETQLLRAIKRDQNSAEQIKAIMAAQFSRQQRLALADDVIDNNGTTNELLQQVAHLHEKYLELSGKIRHKEQ</sequence>
<evidence type="ECO:0000256" key="3">
    <source>
        <dbReference type="ARBA" id="ARBA00022840"/>
    </source>
</evidence>
<comment type="function">
    <text evidence="5">Catalyzes the phosphorylation of the 3'-hydroxyl group of dephosphocoenzyme A to form coenzyme A.</text>
</comment>
<dbReference type="SUPFAM" id="SSF52540">
    <property type="entry name" value="P-loop containing nucleoside triphosphate hydrolases"/>
    <property type="match status" value="1"/>
</dbReference>
<name>A0ABQ3L8D2_9ALTE</name>
<dbReference type="PROSITE" id="PS51219">
    <property type="entry name" value="DPCK"/>
    <property type="match status" value="1"/>
</dbReference>
<comment type="caution">
    <text evidence="7">The sequence shown here is derived from an EMBL/GenBank/DDBJ whole genome shotgun (WGS) entry which is preliminary data.</text>
</comment>
<dbReference type="PANTHER" id="PTHR10695">
    <property type="entry name" value="DEPHOSPHO-COA KINASE-RELATED"/>
    <property type="match status" value="1"/>
</dbReference>
<evidence type="ECO:0000256" key="6">
    <source>
        <dbReference type="NCBIfam" id="TIGR00152"/>
    </source>
</evidence>
<keyword evidence="5" id="KW-0963">Cytoplasm</keyword>
<dbReference type="InterPro" id="IPR027417">
    <property type="entry name" value="P-loop_NTPase"/>
</dbReference>
<keyword evidence="3 5" id="KW-0067">ATP-binding</keyword>
<dbReference type="NCBIfam" id="TIGR00152">
    <property type="entry name" value="dephospho-CoA kinase"/>
    <property type="match status" value="1"/>
</dbReference>
<evidence type="ECO:0000256" key="2">
    <source>
        <dbReference type="ARBA" id="ARBA00022741"/>
    </source>
</evidence>
<comment type="catalytic activity">
    <reaction evidence="5">
        <text>3'-dephospho-CoA + ATP = ADP + CoA + H(+)</text>
        <dbReference type="Rhea" id="RHEA:18245"/>
        <dbReference type="ChEBI" id="CHEBI:15378"/>
        <dbReference type="ChEBI" id="CHEBI:30616"/>
        <dbReference type="ChEBI" id="CHEBI:57287"/>
        <dbReference type="ChEBI" id="CHEBI:57328"/>
        <dbReference type="ChEBI" id="CHEBI:456216"/>
        <dbReference type="EC" id="2.7.1.24"/>
    </reaction>
</comment>
<dbReference type="PANTHER" id="PTHR10695:SF46">
    <property type="entry name" value="BIFUNCTIONAL COENZYME A SYNTHASE-RELATED"/>
    <property type="match status" value="1"/>
</dbReference>
<evidence type="ECO:0000313" key="8">
    <source>
        <dbReference type="Proteomes" id="UP000659697"/>
    </source>
</evidence>
<gene>
    <name evidence="5 7" type="primary">coaE</name>
    <name evidence="7" type="ORF">GCM10010919_24270</name>
</gene>
<keyword evidence="5 7" id="KW-0418">Kinase</keyword>
<dbReference type="Pfam" id="PF01121">
    <property type="entry name" value="CoaE"/>
    <property type="match status" value="1"/>
</dbReference>
<dbReference type="RefSeq" id="WP_189433285.1">
    <property type="nucleotide sequence ID" value="NZ_BNAO01000006.1"/>
</dbReference>
<dbReference type="HAMAP" id="MF_00376">
    <property type="entry name" value="Dephospho_CoA_kinase"/>
    <property type="match status" value="1"/>
</dbReference>
<evidence type="ECO:0000313" key="7">
    <source>
        <dbReference type="EMBL" id="GHG72212.1"/>
    </source>
</evidence>
<keyword evidence="5" id="KW-0808">Transferase</keyword>
<dbReference type="PRINTS" id="PR00988">
    <property type="entry name" value="URIDINKINASE"/>
</dbReference>
<dbReference type="CDD" id="cd02022">
    <property type="entry name" value="DPCK"/>
    <property type="match status" value="1"/>
</dbReference>
<dbReference type="EC" id="2.7.1.24" evidence="5 6"/>
<comment type="subcellular location">
    <subcellularLocation>
        <location evidence="5">Cytoplasm</location>
    </subcellularLocation>
</comment>
<keyword evidence="2 5" id="KW-0547">Nucleotide-binding</keyword>
<feature type="binding site" evidence="5">
    <location>
        <begin position="18"/>
        <end position="23"/>
    </location>
    <ligand>
        <name>ATP</name>
        <dbReference type="ChEBI" id="CHEBI:30616"/>
    </ligand>
</feature>
<dbReference type="Gene3D" id="3.40.50.300">
    <property type="entry name" value="P-loop containing nucleotide triphosphate hydrolases"/>
    <property type="match status" value="1"/>
</dbReference>
<dbReference type="InterPro" id="IPR001977">
    <property type="entry name" value="Depp_CoAkinase"/>
</dbReference>
<evidence type="ECO:0000256" key="1">
    <source>
        <dbReference type="ARBA" id="ARBA00009018"/>
    </source>
</evidence>
<dbReference type="Proteomes" id="UP000659697">
    <property type="component" value="Unassembled WGS sequence"/>
</dbReference>
<dbReference type="GO" id="GO:0016301">
    <property type="term" value="F:kinase activity"/>
    <property type="evidence" value="ECO:0007669"/>
    <property type="project" value="UniProtKB-KW"/>
</dbReference>
<evidence type="ECO:0000256" key="4">
    <source>
        <dbReference type="ARBA" id="ARBA00022993"/>
    </source>
</evidence>
<proteinExistence type="inferred from homology"/>
<comment type="similarity">
    <text evidence="1 5">Belongs to the CoaE family.</text>
</comment>
<keyword evidence="8" id="KW-1185">Reference proteome</keyword>
<protein>
    <recommendedName>
        <fullName evidence="5 6">Dephospho-CoA kinase</fullName>
        <ecNumber evidence="5 6">2.7.1.24</ecNumber>
    </recommendedName>
    <alternativeName>
        <fullName evidence="5">Dephosphocoenzyme A kinase</fullName>
    </alternativeName>
</protein>
<accession>A0ABQ3L8D2</accession>
<evidence type="ECO:0000256" key="5">
    <source>
        <dbReference type="HAMAP-Rule" id="MF_00376"/>
    </source>
</evidence>
<keyword evidence="4 5" id="KW-0173">Coenzyme A biosynthesis</keyword>
<organism evidence="7 8">
    <name type="scientific">Alishewanella longhuensis</name>
    <dbReference type="NCBI Taxonomy" id="1091037"/>
    <lineage>
        <taxon>Bacteria</taxon>
        <taxon>Pseudomonadati</taxon>
        <taxon>Pseudomonadota</taxon>
        <taxon>Gammaproteobacteria</taxon>
        <taxon>Alteromonadales</taxon>
        <taxon>Alteromonadaceae</taxon>
        <taxon>Alishewanella</taxon>
    </lineage>
</organism>